<accession>A0AAD4V4J6</accession>
<gene>
    <name evidence="1" type="ORF">L3X38_037388</name>
</gene>
<evidence type="ECO:0008006" key="3">
    <source>
        <dbReference type="Google" id="ProtNLM"/>
    </source>
</evidence>
<protein>
    <recommendedName>
        <fullName evidence="3">Transposable element protein</fullName>
    </recommendedName>
</protein>
<organism evidence="1 2">
    <name type="scientific">Prunus dulcis</name>
    <name type="common">Almond</name>
    <name type="synonym">Amygdalus dulcis</name>
    <dbReference type="NCBI Taxonomy" id="3755"/>
    <lineage>
        <taxon>Eukaryota</taxon>
        <taxon>Viridiplantae</taxon>
        <taxon>Streptophyta</taxon>
        <taxon>Embryophyta</taxon>
        <taxon>Tracheophyta</taxon>
        <taxon>Spermatophyta</taxon>
        <taxon>Magnoliopsida</taxon>
        <taxon>eudicotyledons</taxon>
        <taxon>Gunneridae</taxon>
        <taxon>Pentapetalae</taxon>
        <taxon>rosids</taxon>
        <taxon>fabids</taxon>
        <taxon>Rosales</taxon>
        <taxon>Rosaceae</taxon>
        <taxon>Amygdaloideae</taxon>
        <taxon>Amygdaleae</taxon>
        <taxon>Prunus</taxon>
    </lineage>
</organism>
<name>A0AAD4V4J6_PRUDU</name>
<dbReference type="EMBL" id="JAJFAZ020000007">
    <property type="protein sequence ID" value="KAI5317681.1"/>
    <property type="molecule type" value="Genomic_DNA"/>
</dbReference>
<comment type="caution">
    <text evidence="1">The sequence shown here is derived from an EMBL/GenBank/DDBJ whole genome shotgun (WGS) entry which is preliminary data.</text>
</comment>
<evidence type="ECO:0000313" key="1">
    <source>
        <dbReference type="EMBL" id="KAI5317681.1"/>
    </source>
</evidence>
<sequence>MTDLGEASYVLGIEISRNREKRVLGLSQKNYIEKVLQRFNMQGCGGTDMPISKAHNLSKEQALRTESIKQPLTIAYTMLAAFFASYEAISQAMWLKNFITRLRVAESIHRPIQLCNDNSAAILFAKGNKRTKASRILDVKFLKVKEQIRDGYTGSEHINTTNIYDCRYSY</sequence>
<proteinExistence type="predicted"/>
<reference evidence="1 2" key="1">
    <citation type="journal article" date="2022" name="G3 (Bethesda)">
        <title>Whole-genome sequence and methylome profiling of the almond [Prunus dulcis (Mill.) D.A. Webb] cultivar 'Nonpareil'.</title>
        <authorList>
            <person name="D'Amico-Willman K.M."/>
            <person name="Ouma W.Z."/>
            <person name="Meulia T."/>
            <person name="Sideli G.M."/>
            <person name="Gradziel T.M."/>
            <person name="Fresnedo-Ramirez J."/>
        </authorList>
    </citation>
    <scope>NUCLEOTIDE SEQUENCE [LARGE SCALE GENOMIC DNA]</scope>
    <source>
        <strain evidence="1">Clone GOH B32 T37-40</strain>
    </source>
</reference>
<dbReference type="AlphaFoldDB" id="A0AAD4V4J6"/>
<keyword evidence="2" id="KW-1185">Reference proteome</keyword>
<evidence type="ECO:0000313" key="2">
    <source>
        <dbReference type="Proteomes" id="UP001054821"/>
    </source>
</evidence>
<dbReference type="Proteomes" id="UP001054821">
    <property type="component" value="Chromosome 7"/>
</dbReference>